<evidence type="ECO:0000313" key="9">
    <source>
        <dbReference type="Proteomes" id="UP000182719"/>
    </source>
</evidence>
<evidence type="ECO:0000313" key="8">
    <source>
        <dbReference type="EMBL" id="SEL86394.1"/>
    </source>
</evidence>
<dbReference type="EMBL" id="FOAP01000009">
    <property type="protein sequence ID" value="SEL86394.1"/>
    <property type="molecule type" value="Genomic_DNA"/>
</dbReference>
<reference evidence="9" key="1">
    <citation type="submission" date="2016-10" db="EMBL/GenBank/DDBJ databases">
        <authorList>
            <person name="Varghese N."/>
            <person name="Submissions S."/>
        </authorList>
    </citation>
    <scope>NUCLEOTIDE SEQUENCE [LARGE SCALE GENOMIC DNA]</scope>
    <source>
        <strain evidence="9">DSM 17044</strain>
    </source>
</reference>
<evidence type="ECO:0000256" key="2">
    <source>
        <dbReference type="ARBA" id="ARBA00022679"/>
    </source>
</evidence>
<keyword evidence="4 8" id="KW-0418">Kinase</keyword>
<dbReference type="InterPro" id="IPR050660">
    <property type="entry name" value="NEK_Ser/Thr_kinase"/>
</dbReference>
<dbReference type="AlphaFoldDB" id="A0A1H7TPK7"/>
<keyword evidence="3" id="KW-0547">Nucleotide-binding</keyword>
<organism evidence="8 9">
    <name type="scientific">Stigmatella aurantiaca</name>
    <dbReference type="NCBI Taxonomy" id="41"/>
    <lineage>
        <taxon>Bacteria</taxon>
        <taxon>Pseudomonadati</taxon>
        <taxon>Myxococcota</taxon>
        <taxon>Myxococcia</taxon>
        <taxon>Myxococcales</taxon>
        <taxon>Cystobacterineae</taxon>
        <taxon>Archangiaceae</taxon>
        <taxon>Stigmatella</taxon>
    </lineage>
</organism>
<evidence type="ECO:0000256" key="5">
    <source>
        <dbReference type="ARBA" id="ARBA00022840"/>
    </source>
</evidence>
<keyword evidence="2" id="KW-0808">Transferase</keyword>
<dbReference type="InterPro" id="IPR011009">
    <property type="entry name" value="Kinase-like_dom_sf"/>
</dbReference>
<dbReference type="Gene3D" id="1.10.510.10">
    <property type="entry name" value="Transferase(Phosphotransferase) domain 1"/>
    <property type="match status" value="1"/>
</dbReference>
<protein>
    <recommendedName>
        <fullName evidence="1">non-specific serine/threonine protein kinase</fullName>
        <ecNumber evidence="1">2.7.11.1</ecNumber>
    </recommendedName>
</protein>
<dbReference type="GO" id="GO:0005524">
    <property type="term" value="F:ATP binding"/>
    <property type="evidence" value="ECO:0007669"/>
    <property type="project" value="UniProtKB-KW"/>
</dbReference>
<accession>A0A1H7TPK7</accession>
<dbReference type="OrthoDB" id="5521996at2"/>
<evidence type="ECO:0000256" key="3">
    <source>
        <dbReference type="ARBA" id="ARBA00022741"/>
    </source>
</evidence>
<dbReference type="PANTHER" id="PTHR43671:SF13">
    <property type="entry name" value="SERINE_THREONINE-PROTEIN KINASE NEK2"/>
    <property type="match status" value="1"/>
</dbReference>
<name>A0A1H7TPK7_STIAU</name>
<dbReference type="PROSITE" id="PS50011">
    <property type="entry name" value="PROTEIN_KINASE_DOM"/>
    <property type="match status" value="1"/>
</dbReference>
<dbReference type="SUPFAM" id="SSF56112">
    <property type="entry name" value="Protein kinase-like (PK-like)"/>
    <property type="match status" value="1"/>
</dbReference>
<proteinExistence type="predicted"/>
<dbReference type="Proteomes" id="UP000182719">
    <property type="component" value="Unassembled WGS sequence"/>
</dbReference>
<dbReference type="PANTHER" id="PTHR43671">
    <property type="entry name" value="SERINE/THREONINE-PROTEIN KINASE NEK"/>
    <property type="match status" value="1"/>
</dbReference>
<evidence type="ECO:0000256" key="1">
    <source>
        <dbReference type="ARBA" id="ARBA00012513"/>
    </source>
</evidence>
<evidence type="ECO:0000256" key="4">
    <source>
        <dbReference type="ARBA" id="ARBA00022777"/>
    </source>
</evidence>
<dbReference type="RefSeq" id="WP_075007791.1">
    <property type="nucleotide sequence ID" value="NZ_FOAP01000009.1"/>
</dbReference>
<feature type="region of interest" description="Disordered" evidence="6">
    <location>
        <begin position="371"/>
        <end position="399"/>
    </location>
</feature>
<dbReference type="SMART" id="SM00220">
    <property type="entry name" value="S_TKc"/>
    <property type="match status" value="1"/>
</dbReference>
<evidence type="ECO:0000259" key="7">
    <source>
        <dbReference type="PROSITE" id="PS50011"/>
    </source>
</evidence>
<evidence type="ECO:0000256" key="6">
    <source>
        <dbReference type="SAM" id="MobiDB-lite"/>
    </source>
</evidence>
<keyword evidence="5" id="KW-0067">ATP-binding</keyword>
<gene>
    <name evidence="8" type="ORF">SAMN05444354_109101</name>
</gene>
<sequence length="399" mass="44060">MATSRQPWSVPGVILFSHGDLSYEVDLSRPLVEELTQSRLGEMTVPAWERTEKKRLREVIVRSLPPTASDAPETLERMRARLREEAHLATYLQHPRIARTLGPYEVQGVLYIVSDRVEGTSINTLITYSQMREKLLSPAFCLYVGAEVAGALHSAHTCKDGNGAPLGIVHRDLNPARIFLEPEGGVILKDFARARSLLPGRVATTLPRPQGDVFYCSPEALLCEETDPRSDLFSLGLVLLELATWRHLYSTATVRPDDLEEALTEKVKGKVLDAAMTAMEADIPDHAEDCILRAATFTREEVDEITQPLVHPLCAIVRRLIQRNPEDRYQSAAEVEAELRVGLAALGAPYGPKEALDEVLLSLTGASMSRGVLGPTSESQLPPNMVTEEDIINERDSTP</sequence>
<dbReference type="EC" id="2.7.11.1" evidence="1"/>
<feature type="domain" description="Protein kinase" evidence="7">
    <location>
        <begin position="29"/>
        <end position="341"/>
    </location>
</feature>
<dbReference type="Pfam" id="PF00069">
    <property type="entry name" value="Pkinase"/>
    <property type="match status" value="1"/>
</dbReference>
<dbReference type="GO" id="GO:0004674">
    <property type="term" value="F:protein serine/threonine kinase activity"/>
    <property type="evidence" value="ECO:0007669"/>
    <property type="project" value="UniProtKB-EC"/>
</dbReference>
<keyword evidence="9" id="KW-1185">Reference proteome</keyword>
<dbReference type="InterPro" id="IPR000719">
    <property type="entry name" value="Prot_kinase_dom"/>
</dbReference>